<evidence type="ECO:0000313" key="3">
    <source>
        <dbReference type="Proteomes" id="UP000669179"/>
    </source>
</evidence>
<evidence type="ECO:0000259" key="1">
    <source>
        <dbReference type="Pfam" id="PF02374"/>
    </source>
</evidence>
<proteinExistence type="predicted"/>
<dbReference type="GO" id="GO:0005524">
    <property type="term" value="F:ATP binding"/>
    <property type="evidence" value="ECO:0007669"/>
    <property type="project" value="InterPro"/>
</dbReference>
<evidence type="ECO:0000313" key="2">
    <source>
        <dbReference type="EMBL" id="MBO2455548.1"/>
    </source>
</evidence>
<dbReference type="GO" id="GO:0016887">
    <property type="term" value="F:ATP hydrolysis activity"/>
    <property type="evidence" value="ECO:0007669"/>
    <property type="project" value="InterPro"/>
</dbReference>
<organism evidence="2 3">
    <name type="scientific">Actinomadura barringtoniae</name>
    <dbReference type="NCBI Taxonomy" id="1427535"/>
    <lineage>
        <taxon>Bacteria</taxon>
        <taxon>Bacillati</taxon>
        <taxon>Actinomycetota</taxon>
        <taxon>Actinomycetes</taxon>
        <taxon>Streptosporangiales</taxon>
        <taxon>Thermomonosporaceae</taxon>
        <taxon>Actinomadura</taxon>
    </lineage>
</organism>
<dbReference type="AlphaFoldDB" id="A0A939PP34"/>
<dbReference type="PANTHER" id="PTHR10803">
    <property type="entry name" value="ARSENICAL PUMP-DRIVING ATPASE ARSENITE-TRANSLOCATING ATPASE"/>
    <property type="match status" value="1"/>
</dbReference>
<dbReference type="Pfam" id="PF02374">
    <property type="entry name" value="ArsA_ATPase"/>
    <property type="match status" value="1"/>
</dbReference>
<protein>
    <submittedName>
        <fullName evidence="2">AAA family ATPase</fullName>
    </submittedName>
</protein>
<reference evidence="2" key="1">
    <citation type="submission" date="2021-03" db="EMBL/GenBank/DDBJ databases">
        <authorList>
            <person name="Kanchanasin P."/>
            <person name="Saeng-In P."/>
            <person name="Phongsopitanun W."/>
            <person name="Yuki M."/>
            <person name="Kudo T."/>
            <person name="Ohkuma M."/>
            <person name="Tanasupawat S."/>
        </authorList>
    </citation>
    <scope>NUCLEOTIDE SEQUENCE</scope>
    <source>
        <strain evidence="2">GKU 128</strain>
    </source>
</reference>
<dbReference type="PANTHER" id="PTHR10803:SF31">
    <property type="entry name" value="ATPASE RV3679-RELATED"/>
    <property type="match status" value="1"/>
</dbReference>
<dbReference type="Gene3D" id="3.40.50.300">
    <property type="entry name" value="P-loop containing nucleotide triphosphate hydrolases"/>
    <property type="match status" value="1"/>
</dbReference>
<dbReference type="InterPro" id="IPR016300">
    <property type="entry name" value="ATPase_ArsA/GET3"/>
</dbReference>
<sequence>MVDRVSAKDTDWDGVRLHVVTGKGGTGKTTVAAALALALAAGGRKVLLVEVEGRQGIAQLFDVPPLPYEERRVAVAPEGGEVYALAIDTEEALIEYLEMFYNLKRAGKAMSKLGIVDFVTTIAPGLRDVILTGKTSESVRRKEKDGSFIYDAVVMDAPPTGRITKFLNVNDEVSGLAKAGPVRKHADTVMKVVRSPETAVHFVTLLEEMPVQETMDGIHDLTEVGLPVGGVIINMEHPPVLDAADLAAAAEGTLDHDEIVRDLKAAGLEHEAEAVAADLIAEAAEHAQRTALQRREKERLEAIDRPQYVLPLLTDGMDLAGLYALAKALREQGAA</sequence>
<gene>
    <name evidence="2" type="ORF">J4573_51320</name>
</gene>
<dbReference type="SUPFAM" id="SSF52540">
    <property type="entry name" value="P-loop containing nucleoside triphosphate hydrolases"/>
    <property type="match status" value="1"/>
</dbReference>
<name>A0A939PP34_9ACTN</name>
<accession>A0A939PP34</accession>
<dbReference type="Proteomes" id="UP000669179">
    <property type="component" value="Unassembled WGS sequence"/>
</dbReference>
<dbReference type="InterPro" id="IPR027417">
    <property type="entry name" value="P-loop_NTPase"/>
</dbReference>
<comment type="caution">
    <text evidence="2">The sequence shown here is derived from an EMBL/GenBank/DDBJ whole genome shotgun (WGS) entry which is preliminary data.</text>
</comment>
<keyword evidence="3" id="KW-1185">Reference proteome</keyword>
<dbReference type="EMBL" id="JAGEOJ010000038">
    <property type="protein sequence ID" value="MBO2455548.1"/>
    <property type="molecule type" value="Genomic_DNA"/>
</dbReference>
<feature type="domain" description="ArsA/GET3 Anion-transporting ATPase-like" evidence="1">
    <location>
        <begin position="17"/>
        <end position="176"/>
    </location>
</feature>
<dbReference type="InterPro" id="IPR025723">
    <property type="entry name" value="ArsA/GET3_ATPase-like"/>
</dbReference>